<evidence type="ECO:0000313" key="1">
    <source>
        <dbReference type="EMBL" id="GFN77799.1"/>
    </source>
</evidence>
<keyword evidence="2" id="KW-1185">Reference proteome</keyword>
<evidence type="ECO:0000313" key="2">
    <source>
        <dbReference type="Proteomes" id="UP000735302"/>
    </source>
</evidence>
<dbReference type="EMBL" id="BLXT01000501">
    <property type="protein sequence ID" value="GFN77799.1"/>
    <property type="molecule type" value="Genomic_DNA"/>
</dbReference>
<protein>
    <submittedName>
        <fullName evidence="1">Uncharacterized protein</fullName>
    </submittedName>
</protein>
<name>A0AAV3Y5Q5_9GAST</name>
<sequence length="139" mass="15596">MACPHKDDLRLLVSLSGQGANGGARSGNSRVPADLKMDPLSTVDVEREIKEPVHTPGLPKLFRVLKFTGIRESGDSDDWARFDRVGEYSDPPLIIHNSLALTAKRMMIVSLPFSIPPDKEFCIVMFDQCQDFSYIMSWR</sequence>
<accession>A0AAV3Y5Q5</accession>
<proteinExistence type="predicted"/>
<reference evidence="1 2" key="1">
    <citation type="journal article" date="2021" name="Elife">
        <title>Chloroplast acquisition without the gene transfer in kleptoplastic sea slugs, Plakobranchus ocellatus.</title>
        <authorList>
            <person name="Maeda T."/>
            <person name="Takahashi S."/>
            <person name="Yoshida T."/>
            <person name="Shimamura S."/>
            <person name="Takaki Y."/>
            <person name="Nagai Y."/>
            <person name="Toyoda A."/>
            <person name="Suzuki Y."/>
            <person name="Arimoto A."/>
            <person name="Ishii H."/>
            <person name="Satoh N."/>
            <person name="Nishiyama T."/>
            <person name="Hasebe M."/>
            <person name="Maruyama T."/>
            <person name="Minagawa J."/>
            <person name="Obokata J."/>
            <person name="Shigenobu S."/>
        </authorList>
    </citation>
    <scope>NUCLEOTIDE SEQUENCE [LARGE SCALE GENOMIC DNA]</scope>
</reference>
<dbReference type="Proteomes" id="UP000735302">
    <property type="component" value="Unassembled WGS sequence"/>
</dbReference>
<organism evidence="1 2">
    <name type="scientific">Plakobranchus ocellatus</name>
    <dbReference type="NCBI Taxonomy" id="259542"/>
    <lineage>
        <taxon>Eukaryota</taxon>
        <taxon>Metazoa</taxon>
        <taxon>Spiralia</taxon>
        <taxon>Lophotrochozoa</taxon>
        <taxon>Mollusca</taxon>
        <taxon>Gastropoda</taxon>
        <taxon>Heterobranchia</taxon>
        <taxon>Euthyneura</taxon>
        <taxon>Panpulmonata</taxon>
        <taxon>Sacoglossa</taxon>
        <taxon>Placobranchoidea</taxon>
        <taxon>Plakobranchidae</taxon>
        <taxon>Plakobranchus</taxon>
    </lineage>
</organism>
<dbReference type="AlphaFoldDB" id="A0AAV3Y5Q5"/>
<gene>
    <name evidence="1" type="ORF">PoB_000430500</name>
</gene>
<comment type="caution">
    <text evidence="1">The sequence shown here is derived from an EMBL/GenBank/DDBJ whole genome shotgun (WGS) entry which is preliminary data.</text>
</comment>